<feature type="domain" description="4Fe-4S ferredoxin-type" evidence="4">
    <location>
        <begin position="1"/>
        <end position="30"/>
    </location>
</feature>
<gene>
    <name evidence="5" type="ORF">J0J69_06320</name>
</gene>
<dbReference type="RefSeq" id="WP_212725988.1">
    <property type="nucleotide sequence ID" value="NZ_CP071249.1"/>
</dbReference>
<evidence type="ECO:0000259" key="4">
    <source>
        <dbReference type="PROSITE" id="PS51379"/>
    </source>
</evidence>
<dbReference type="PROSITE" id="PS51379">
    <property type="entry name" value="4FE4S_FER_2"/>
    <property type="match status" value="2"/>
</dbReference>
<dbReference type="InterPro" id="IPR052977">
    <property type="entry name" value="Polyferredoxin-like_ET"/>
</dbReference>
<evidence type="ECO:0000313" key="6">
    <source>
        <dbReference type="Proteomes" id="UP001058016"/>
    </source>
</evidence>
<keyword evidence="1" id="KW-0479">Metal-binding</keyword>
<keyword evidence="3" id="KW-0411">Iron-sulfur</keyword>
<dbReference type="EMBL" id="CP071249">
    <property type="protein sequence ID" value="UUF07100.1"/>
    <property type="molecule type" value="Genomic_DNA"/>
</dbReference>
<evidence type="ECO:0000313" key="5">
    <source>
        <dbReference type="EMBL" id="UUF07100.1"/>
    </source>
</evidence>
<dbReference type="SUPFAM" id="SSF54862">
    <property type="entry name" value="4Fe-4S ferredoxins"/>
    <property type="match status" value="1"/>
</dbReference>
<evidence type="ECO:0000256" key="3">
    <source>
        <dbReference type="ARBA" id="ARBA00023014"/>
    </source>
</evidence>
<keyword evidence="2" id="KW-0408">Iron</keyword>
<evidence type="ECO:0000256" key="2">
    <source>
        <dbReference type="ARBA" id="ARBA00023004"/>
    </source>
</evidence>
<dbReference type="InterPro" id="IPR017900">
    <property type="entry name" value="4Fe4S_Fe_S_CS"/>
</dbReference>
<feature type="domain" description="4Fe-4S ferredoxin-type" evidence="4">
    <location>
        <begin position="35"/>
        <end position="65"/>
    </location>
</feature>
<dbReference type="Pfam" id="PF04432">
    <property type="entry name" value="FrhB_FdhB_C"/>
    <property type="match status" value="1"/>
</dbReference>
<dbReference type="Gene3D" id="3.30.70.20">
    <property type="match status" value="1"/>
</dbReference>
<name>A0ABY5JKA7_9FIRM</name>
<dbReference type="PROSITE" id="PS00198">
    <property type="entry name" value="4FE4S_FER_1"/>
    <property type="match status" value="1"/>
</dbReference>
<reference evidence="5 6" key="1">
    <citation type="submission" date="2021-03" db="EMBL/GenBank/DDBJ databases">
        <title>Comparative Genomics and Metabolomics in the genus Turicibacter.</title>
        <authorList>
            <person name="Maki J."/>
            <person name="Looft T."/>
        </authorList>
    </citation>
    <scope>NUCLEOTIDE SEQUENCE [LARGE SCALE GENOMIC DNA]</scope>
    <source>
        <strain evidence="5 6">MMM721</strain>
    </source>
</reference>
<dbReference type="Proteomes" id="UP001058016">
    <property type="component" value="Chromosome"/>
</dbReference>
<protein>
    <submittedName>
        <fullName evidence="5">Coenzyme F420 hydrogenase/dehydrogenase, beta subunit C-terminal domain</fullName>
    </submittedName>
</protein>
<proteinExistence type="predicted"/>
<dbReference type="InterPro" id="IPR017896">
    <property type="entry name" value="4Fe4S_Fe-S-bd"/>
</dbReference>
<dbReference type="PANTHER" id="PTHR43193">
    <property type="match status" value="1"/>
</dbReference>
<dbReference type="PANTHER" id="PTHR43193:SF2">
    <property type="entry name" value="POLYFERREDOXIN PROTEIN FWDF"/>
    <property type="match status" value="1"/>
</dbReference>
<dbReference type="InterPro" id="IPR007525">
    <property type="entry name" value="FrhB_FdhB_C"/>
</dbReference>
<sequence length="393" mass="44766">MIEIIDKGKCCGCHGCTNICPKSCISMETDQEGFWYPKVDKNLCIDCHLCEKVCPILEVPQKKEVFNLLTYACKNKNNEVRKESSSGGVFSLLCEYVINHEGVVFGASYNAQFEVRHTYVETLGECSQFRSSKYVQSKIGETYKQVRTFLNQGRLVMFSGTPCQIEGLSGYLSKEYPNLIRVDIACHGVPSPMVYKRYLNDLENEYQSKLKSLSFRNKDTGWSSYSFKAEFENGRVKQELGSNNIYMKGFIKDIYLRPSCFECEFKKPHTTADITLGDYWGVSGIHPEFTDEKGISLIFVHSQKGKDIFDKISTNLQVLESDFDYATKCNPSIVRHAPIQPKRQQFFDLLEQGVGLQEAIEKCIKPTLLQRVKGKGYGALIKGKRLVKKVVYK</sequence>
<accession>A0ABY5JKA7</accession>
<keyword evidence="6" id="KW-1185">Reference proteome</keyword>
<organism evidence="5 6">
    <name type="scientific">Turicibacter bilis</name>
    <dbReference type="NCBI Taxonomy" id="2735723"/>
    <lineage>
        <taxon>Bacteria</taxon>
        <taxon>Bacillati</taxon>
        <taxon>Bacillota</taxon>
        <taxon>Erysipelotrichia</taxon>
        <taxon>Erysipelotrichales</taxon>
        <taxon>Turicibacteraceae</taxon>
        <taxon>Turicibacter</taxon>
    </lineage>
</organism>
<evidence type="ECO:0000256" key="1">
    <source>
        <dbReference type="ARBA" id="ARBA00022723"/>
    </source>
</evidence>